<evidence type="ECO:0000256" key="3">
    <source>
        <dbReference type="ARBA" id="ARBA00022679"/>
    </source>
</evidence>
<feature type="compositionally biased region" description="Basic and acidic residues" evidence="9">
    <location>
        <begin position="106"/>
        <end position="115"/>
    </location>
</feature>
<dbReference type="AlphaFoldDB" id="A0A162IBM8"/>
<feature type="compositionally biased region" description="Low complexity" evidence="9">
    <location>
        <begin position="62"/>
        <end position="76"/>
    </location>
</feature>
<keyword evidence="12" id="KW-1185">Reference proteome</keyword>
<dbReference type="InterPro" id="IPR013083">
    <property type="entry name" value="Znf_RING/FYVE/PHD"/>
</dbReference>
<feature type="compositionally biased region" description="Polar residues" evidence="9">
    <location>
        <begin position="454"/>
        <end position="479"/>
    </location>
</feature>
<evidence type="ECO:0000259" key="10">
    <source>
        <dbReference type="PROSITE" id="PS50089"/>
    </source>
</evidence>
<sequence length="524" mass="57640">MATTGSMGRHLDATGDREVVYCHACHNEWFRDDRDDHEGLNCPVCRADATEIVDPDSDPREITTPSPTSSTSQQSQDAEDSDPEEADIEDHTGQRHTLFTRSVRSGPEDEHHNPAVDPMFERFYDVFHTLGQPRRGEGAEHFHPTRDNYGPSRIQRTTFTTGSIGRGTASVTIVSGSTFGNRLSDSGGMHNREYLEDDDPFQAIFSNVLRDIGPQVRGESAGATGFARGLQEILAMFNPANAVIGDAVYSQEALDRIMNQLMEANGQSNAAPPASEEALSKLLRKTVDKEFSGSESKSECSICIEEMKEGEQAIFLPCKHWFHEACALLWLKEHNTCPVCRASVEKKGDGLPDRRRSNADGAGASRRDGRPQAPSRLSRRASGEPDQSRGFAGRFDGGADSPTSRETQSGTSALDDALRSMMSGRRDRGDARRERASVTGFSSDTSRLQRRTSHSPTSPRFSTSAQQASRTRQRSPSQSNRRGHGERENRRQSSYGAWNWLRDRFPGAGGSGGNSRSSRDDGHS</sequence>
<keyword evidence="7" id="KW-0862">Zinc</keyword>
<evidence type="ECO:0000256" key="9">
    <source>
        <dbReference type="SAM" id="MobiDB-lite"/>
    </source>
</evidence>
<feature type="compositionally biased region" description="Basic and acidic residues" evidence="9">
    <location>
        <begin position="424"/>
        <end position="436"/>
    </location>
</feature>
<keyword evidence="6" id="KW-0833">Ubl conjugation pathway</keyword>
<feature type="compositionally biased region" description="Basic and acidic residues" evidence="9">
    <location>
        <begin position="344"/>
        <end position="358"/>
    </location>
</feature>
<dbReference type="CDD" id="cd16454">
    <property type="entry name" value="RING-H2_PA-TM-RING"/>
    <property type="match status" value="1"/>
</dbReference>
<keyword evidence="3" id="KW-0808">Transferase</keyword>
<dbReference type="STRING" id="1081109.A0A162IBM8"/>
<protein>
    <recommendedName>
        <fullName evidence="2">RING-type E3 ubiquitin transferase</fullName>
        <ecNumber evidence="2">2.3.2.27</ecNumber>
    </recommendedName>
</protein>
<dbReference type="EMBL" id="AZGY01000019">
    <property type="protein sequence ID" value="KZZ91163.1"/>
    <property type="molecule type" value="Genomic_DNA"/>
</dbReference>
<dbReference type="InterPro" id="IPR001841">
    <property type="entry name" value="Znf_RING"/>
</dbReference>
<feature type="compositionally biased region" description="Acidic residues" evidence="9">
    <location>
        <begin position="77"/>
        <end position="88"/>
    </location>
</feature>
<feature type="region of interest" description="Disordered" evidence="9">
    <location>
        <begin position="134"/>
        <end position="155"/>
    </location>
</feature>
<dbReference type="EC" id="2.3.2.27" evidence="2"/>
<dbReference type="GO" id="GO:0016567">
    <property type="term" value="P:protein ubiquitination"/>
    <property type="evidence" value="ECO:0007669"/>
    <property type="project" value="TreeGrafter"/>
</dbReference>
<dbReference type="Gene3D" id="3.30.40.10">
    <property type="entry name" value="Zinc/RING finger domain, C3HC4 (zinc finger)"/>
    <property type="match status" value="1"/>
</dbReference>
<evidence type="ECO:0000313" key="12">
    <source>
        <dbReference type="Proteomes" id="UP000078544"/>
    </source>
</evidence>
<comment type="catalytic activity">
    <reaction evidence="1">
        <text>S-ubiquitinyl-[E2 ubiquitin-conjugating enzyme]-L-cysteine + [acceptor protein]-L-lysine = [E2 ubiquitin-conjugating enzyme]-L-cysteine + N(6)-ubiquitinyl-[acceptor protein]-L-lysine.</text>
        <dbReference type="EC" id="2.3.2.27"/>
    </reaction>
</comment>
<reference evidence="11 12" key="1">
    <citation type="journal article" date="2016" name="Genome Biol. Evol.">
        <title>Divergent and convergent evolution of fungal pathogenicity.</title>
        <authorList>
            <person name="Shang Y."/>
            <person name="Xiao G."/>
            <person name="Zheng P."/>
            <person name="Cen K."/>
            <person name="Zhan S."/>
            <person name="Wang C."/>
        </authorList>
    </citation>
    <scope>NUCLEOTIDE SEQUENCE [LARGE SCALE GENOMIC DNA]</scope>
    <source>
        <strain evidence="11 12">RCEF 2490</strain>
    </source>
</reference>
<proteinExistence type="predicted"/>
<keyword evidence="5 8" id="KW-0863">Zinc-finger</keyword>
<comment type="caution">
    <text evidence="11">The sequence shown here is derived from an EMBL/GenBank/DDBJ whole genome shotgun (WGS) entry which is preliminary data.</text>
</comment>
<dbReference type="GO" id="GO:0008270">
    <property type="term" value="F:zinc ion binding"/>
    <property type="evidence" value="ECO:0007669"/>
    <property type="project" value="UniProtKB-KW"/>
</dbReference>
<feature type="region of interest" description="Disordered" evidence="9">
    <location>
        <begin position="53"/>
        <end position="115"/>
    </location>
</feature>
<name>A0A162IBM8_9HYPO</name>
<evidence type="ECO:0000256" key="5">
    <source>
        <dbReference type="ARBA" id="ARBA00022771"/>
    </source>
</evidence>
<evidence type="ECO:0000256" key="4">
    <source>
        <dbReference type="ARBA" id="ARBA00022723"/>
    </source>
</evidence>
<dbReference type="SMART" id="SM00184">
    <property type="entry name" value="RING"/>
    <property type="match status" value="1"/>
</dbReference>
<dbReference type="GO" id="GO:0061630">
    <property type="term" value="F:ubiquitin protein ligase activity"/>
    <property type="evidence" value="ECO:0007669"/>
    <property type="project" value="UniProtKB-EC"/>
</dbReference>
<evidence type="ECO:0000256" key="2">
    <source>
        <dbReference type="ARBA" id="ARBA00012483"/>
    </source>
</evidence>
<accession>A0A162IBM8</accession>
<dbReference type="Pfam" id="PF13639">
    <property type="entry name" value="zf-RING_2"/>
    <property type="match status" value="1"/>
</dbReference>
<feature type="region of interest" description="Disordered" evidence="9">
    <location>
        <begin position="344"/>
        <end position="524"/>
    </location>
</feature>
<evidence type="ECO:0000256" key="8">
    <source>
        <dbReference type="PROSITE-ProRule" id="PRU00175"/>
    </source>
</evidence>
<feature type="domain" description="RING-type" evidence="10">
    <location>
        <begin position="300"/>
        <end position="341"/>
    </location>
</feature>
<dbReference type="Proteomes" id="UP000078544">
    <property type="component" value="Unassembled WGS sequence"/>
</dbReference>
<dbReference type="OrthoDB" id="8062037at2759"/>
<feature type="compositionally biased region" description="Basic and acidic residues" evidence="9">
    <location>
        <begin position="134"/>
        <end position="146"/>
    </location>
</feature>
<evidence type="ECO:0000256" key="1">
    <source>
        <dbReference type="ARBA" id="ARBA00000900"/>
    </source>
</evidence>
<dbReference type="PROSITE" id="PS50089">
    <property type="entry name" value="ZF_RING_2"/>
    <property type="match status" value="1"/>
</dbReference>
<evidence type="ECO:0000256" key="7">
    <source>
        <dbReference type="ARBA" id="ARBA00022833"/>
    </source>
</evidence>
<feature type="compositionally biased region" description="Polar residues" evidence="9">
    <location>
        <begin position="401"/>
        <end position="412"/>
    </location>
</feature>
<gene>
    <name evidence="11" type="ORF">AAL_06904</name>
</gene>
<dbReference type="FunFam" id="3.30.40.10:FF:000127">
    <property type="entry name" value="E3 ubiquitin-protein ligase RNF181"/>
    <property type="match status" value="1"/>
</dbReference>
<keyword evidence="4" id="KW-0479">Metal-binding</keyword>
<evidence type="ECO:0000256" key="6">
    <source>
        <dbReference type="ARBA" id="ARBA00022786"/>
    </source>
</evidence>
<organism evidence="11 12">
    <name type="scientific">Moelleriella libera RCEF 2490</name>
    <dbReference type="NCBI Taxonomy" id="1081109"/>
    <lineage>
        <taxon>Eukaryota</taxon>
        <taxon>Fungi</taxon>
        <taxon>Dikarya</taxon>
        <taxon>Ascomycota</taxon>
        <taxon>Pezizomycotina</taxon>
        <taxon>Sordariomycetes</taxon>
        <taxon>Hypocreomycetidae</taxon>
        <taxon>Hypocreales</taxon>
        <taxon>Clavicipitaceae</taxon>
        <taxon>Moelleriella</taxon>
    </lineage>
</organism>
<dbReference type="PANTHER" id="PTHR45969">
    <property type="entry name" value="RING ZINC FINGER PROTEIN-RELATED"/>
    <property type="match status" value="1"/>
</dbReference>
<dbReference type="PANTHER" id="PTHR45969:SF69">
    <property type="entry name" value="FINGER DOMAIN PROTEIN, PUTATIVE (AFU_ORTHOLOGUE AFUA_3G12190)-RELATED"/>
    <property type="match status" value="1"/>
</dbReference>
<evidence type="ECO:0000313" key="11">
    <source>
        <dbReference type="EMBL" id="KZZ91163.1"/>
    </source>
</evidence>
<dbReference type="SUPFAM" id="SSF57850">
    <property type="entry name" value="RING/U-box"/>
    <property type="match status" value="1"/>
</dbReference>